<reference evidence="3 5" key="1">
    <citation type="submission" date="2022-09" db="EMBL/GenBank/DDBJ databases">
        <title>Enrichment on poylsaccharides allowed isolation of novel metabolic and taxonomic groups of Haloarchaea.</title>
        <authorList>
            <person name="Sorokin D.Y."/>
            <person name="Elcheninov A.G."/>
            <person name="Khizhniak T.V."/>
            <person name="Kolganova T.V."/>
            <person name="Kublanov I.V."/>
        </authorList>
    </citation>
    <scope>NUCLEOTIDE SEQUENCE</scope>
    <source>
        <strain evidence="4 5">AArc-m2/3/4</strain>
        <strain evidence="3">AArc-xg1-1</strain>
    </source>
</reference>
<evidence type="ECO:0000259" key="2">
    <source>
        <dbReference type="Pfam" id="PF26490"/>
    </source>
</evidence>
<dbReference type="Proteomes" id="UP001320972">
    <property type="component" value="Unassembled WGS sequence"/>
</dbReference>
<comment type="caution">
    <text evidence="3">The sequence shown here is derived from an EMBL/GenBank/DDBJ whole genome shotgun (WGS) entry which is preliminary data.</text>
</comment>
<feature type="domain" description="DUF8159" evidence="2">
    <location>
        <begin position="77"/>
        <end position="185"/>
    </location>
</feature>
<evidence type="ECO:0000256" key="1">
    <source>
        <dbReference type="SAM" id="MobiDB-lite"/>
    </source>
</evidence>
<dbReference type="AlphaFoldDB" id="A0AAP2YWC5"/>
<dbReference type="PROSITE" id="PS51257">
    <property type="entry name" value="PROKAR_LIPOPROTEIN"/>
    <property type="match status" value="1"/>
</dbReference>
<evidence type="ECO:0000313" key="3">
    <source>
        <dbReference type="EMBL" id="MCU4740148.1"/>
    </source>
</evidence>
<organism evidence="3 6">
    <name type="scientific">Natronoglomus mannanivorans</name>
    <dbReference type="NCBI Taxonomy" id="2979990"/>
    <lineage>
        <taxon>Archaea</taxon>
        <taxon>Methanobacteriati</taxon>
        <taxon>Methanobacteriota</taxon>
        <taxon>Stenosarchaea group</taxon>
        <taxon>Halobacteria</taxon>
        <taxon>Halobacteriales</taxon>
        <taxon>Natrialbaceae</taxon>
        <taxon>Natronoglomus</taxon>
    </lineage>
</organism>
<feature type="region of interest" description="Disordered" evidence="1">
    <location>
        <begin position="24"/>
        <end position="46"/>
    </location>
</feature>
<feature type="compositionally biased region" description="Low complexity" evidence="1">
    <location>
        <begin position="30"/>
        <end position="43"/>
    </location>
</feature>
<dbReference type="RefSeq" id="WP_338001998.1">
    <property type="nucleotide sequence ID" value="NZ_JAOPKA010000001.1"/>
</dbReference>
<dbReference type="EMBL" id="JAOPKA010000001">
    <property type="protein sequence ID" value="MCU4740148.1"/>
    <property type="molecule type" value="Genomic_DNA"/>
</dbReference>
<name>A0AAP2YWC5_9EURY</name>
<proteinExistence type="predicted"/>
<protein>
    <recommendedName>
        <fullName evidence="2">DUF8159 domain-containing protein</fullName>
    </recommendedName>
</protein>
<accession>A0AAP2YWC5</accession>
<dbReference type="InterPro" id="IPR058473">
    <property type="entry name" value="DUF8159"/>
</dbReference>
<evidence type="ECO:0000313" key="6">
    <source>
        <dbReference type="Proteomes" id="UP001321018"/>
    </source>
</evidence>
<sequence>MNRRRYLECVLVTTSAALAGCAEEEDVGYEETPTPVEEQTPIEGPMPDLPVAEYSDEYEASLEDGLALAGENVVTDEETFGEALEAHGIEIDRLERVDRFLFLEYYSGDPVRGVLLDMGYVVGAYAVLVDAVDDPARLQVSVLDDAGEPFGTYTVYVAWAQQFGEEELSLENYGELVFETFKTERS</sequence>
<dbReference type="Pfam" id="PF26490">
    <property type="entry name" value="DUF8159"/>
    <property type="match status" value="1"/>
</dbReference>
<dbReference type="Proteomes" id="UP001321018">
    <property type="component" value="Unassembled WGS sequence"/>
</dbReference>
<evidence type="ECO:0000313" key="4">
    <source>
        <dbReference type="EMBL" id="MCU4971721.1"/>
    </source>
</evidence>
<dbReference type="EMBL" id="JAOPKB010000001">
    <property type="protein sequence ID" value="MCU4971721.1"/>
    <property type="molecule type" value="Genomic_DNA"/>
</dbReference>
<evidence type="ECO:0000313" key="5">
    <source>
        <dbReference type="Proteomes" id="UP001320972"/>
    </source>
</evidence>
<keyword evidence="5" id="KW-1185">Reference proteome</keyword>
<gene>
    <name evidence="4" type="ORF">OB955_03085</name>
    <name evidence="3" type="ORF">OB960_01870</name>
</gene>